<evidence type="ECO:0000256" key="3">
    <source>
        <dbReference type="ARBA" id="ARBA00022741"/>
    </source>
</evidence>
<dbReference type="SUPFAM" id="SSF52540">
    <property type="entry name" value="P-loop containing nucleoside triphosphate hydrolases"/>
    <property type="match status" value="1"/>
</dbReference>
<dbReference type="PANTHER" id="PTHR48466:SF2">
    <property type="entry name" value="OS10G0509000 PROTEIN"/>
    <property type="match status" value="1"/>
</dbReference>
<dbReference type="InterPro" id="IPR005747">
    <property type="entry name" value="MutS2"/>
</dbReference>
<dbReference type="GO" id="GO:0006298">
    <property type="term" value="P:mismatch repair"/>
    <property type="evidence" value="ECO:0007669"/>
    <property type="project" value="InterPro"/>
</dbReference>
<dbReference type="SMART" id="SM00533">
    <property type="entry name" value="MUTSd"/>
    <property type="match status" value="1"/>
</dbReference>
<keyword evidence="4" id="KW-0378">Hydrolase</keyword>
<evidence type="ECO:0000256" key="2">
    <source>
        <dbReference type="ARBA" id="ARBA00022730"/>
    </source>
</evidence>
<dbReference type="GO" id="GO:0140664">
    <property type="term" value="F:ATP-dependent DNA damage sensor activity"/>
    <property type="evidence" value="ECO:0007669"/>
    <property type="project" value="InterPro"/>
</dbReference>
<keyword evidence="5" id="KW-0067">ATP-binding</keyword>
<comment type="caution">
    <text evidence="9">The sequence shown here is derived from an EMBL/GenBank/DDBJ whole genome shotgun (WGS) entry which is preliminary data.</text>
</comment>
<proteinExistence type="predicted"/>
<dbReference type="InterPro" id="IPR045076">
    <property type="entry name" value="MutS"/>
</dbReference>
<evidence type="ECO:0000256" key="7">
    <source>
        <dbReference type="ARBA" id="ARBA00023125"/>
    </source>
</evidence>
<dbReference type="FunFam" id="3.40.50.300:FF:000830">
    <property type="entry name" value="Endonuclease MutS2"/>
    <property type="match status" value="1"/>
</dbReference>
<evidence type="ECO:0000313" key="9">
    <source>
        <dbReference type="EMBL" id="NFG17364.1"/>
    </source>
</evidence>
<dbReference type="GO" id="GO:0005524">
    <property type="term" value="F:ATP binding"/>
    <property type="evidence" value="ECO:0007669"/>
    <property type="project" value="UniProtKB-KW"/>
</dbReference>
<dbReference type="GO" id="GO:0030983">
    <property type="term" value="F:mismatched DNA binding"/>
    <property type="evidence" value="ECO:0007669"/>
    <property type="project" value="InterPro"/>
</dbReference>
<accession>A0A6B4FV68</accession>
<dbReference type="Gene3D" id="1.10.1420.10">
    <property type="match status" value="2"/>
</dbReference>
<dbReference type="GO" id="GO:0019843">
    <property type="term" value="F:rRNA binding"/>
    <property type="evidence" value="ECO:0007669"/>
    <property type="project" value="UniProtKB-KW"/>
</dbReference>
<protein>
    <submittedName>
        <fullName evidence="9">Endonuclease MutS2</fullName>
    </submittedName>
</protein>
<dbReference type="PIRSF" id="PIRSF005814">
    <property type="entry name" value="MutS_YshD"/>
    <property type="match status" value="1"/>
</dbReference>
<dbReference type="Proteomes" id="UP000478995">
    <property type="component" value="Unassembled WGS sequence"/>
</dbReference>
<name>A0A6B4FV68_CLOBO</name>
<dbReference type="InterPro" id="IPR000432">
    <property type="entry name" value="DNA_mismatch_repair_MutS_C"/>
</dbReference>
<dbReference type="GO" id="GO:0004519">
    <property type="term" value="F:endonuclease activity"/>
    <property type="evidence" value="ECO:0007669"/>
    <property type="project" value="UniProtKB-KW"/>
</dbReference>
<keyword evidence="2" id="KW-0699">rRNA-binding</keyword>
<evidence type="ECO:0000256" key="1">
    <source>
        <dbReference type="ARBA" id="ARBA00022722"/>
    </source>
</evidence>
<feature type="domain" description="DNA mismatch repair proteins mutS family" evidence="8">
    <location>
        <begin position="404"/>
        <end position="420"/>
    </location>
</feature>
<dbReference type="PANTHER" id="PTHR48466">
    <property type="entry name" value="OS10G0509000 PROTEIN-RELATED"/>
    <property type="match status" value="1"/>
</dbReference>
<dbReference type="Gene3D" id="3.40.50.300">
    <property type="entry name" value="P-loop containing nucleotide triphosphate hydrolases"/>
    <property type="match status" value="1"/>
</dbReference>
<dbReference type="InterPro" id="IPR027417">
    <property type="entry name" value="P-loop_NTPase"/>
</dbReference>
<dbReference type="Pfam" id="PF00488">
    <property type="entry name" value="MutS_V"/>
    <property type="match status" value="1"/>
</dbReference>
<evidence type="ECO:0000256" key="5">
    <source>
        <dbReference type="ARBA" id="ARBA00022840"/>
    </source>
</evidence>
<dbReference type="SUPFAM" id="SSF48334">
    <property type="entry name" value="DNA repair protein MutS, domain III"/>
    <property type="match status" value="1"/>
</dbReference>
<dbReference type="GO" id="GO:0016887">
    <property type="term" value="F:ATP hydrolysis activity"/>
    <property type="evidence" value="ECO:0007669"/>
    <property type="project" value="InterPro"/>
</dbReference>
<evidence type="ECO:0000256" key="4">
    <source>
        <dbReference type="ARBA" id="ARBA00022801"/>
    </source>
</evidence>
<dbReference type="RefSeq" id="WP_061315828.1">
    <property type="nucleotide sequence ID" value="NZ_CP022395.1"/>
</dbReference>
<reference evidence="9 10" key="1">
    <citation type="submission" date="2019-04" db="EMBL/GenBank/DDBJ databases">
        <title>Genome sequencing of Clostridium botulinum Groups I-IV and Clostridium butyricum.</title>
        <authorList>
            <person name="Brunt J."/>
            <person name="Van Vliet A.H.M."/>
            <person name="Stringer S.C."/>
            <person name="Carter A.T."/>
            <person name="Peck M.W."/>
        </authorList>
    </citation>
    <scope>NUCLEOTIDE SEQUENCE [LARGE SCALE GENOMIC DNA]</scope>
    <source>
        <strain evidence="9 10">IFR 18/037</strain>
    </source>
</reference>
<dbReference type="GO" id="GO:0045910">
    <property type="term" value="P:negative regulation of DNA recombination"/>
    <property type="evidence" value="ECO:0007669"/>
    <property type="project" value="InterPro"/>
</dbReference>
<sequence>MNKAALEKLHYYELKEMIKEYCVSGLGKRLIDKLEPSSNIKIVNQRLDETSEGRRLLDVSYNIPLEGIFNILPLIEKVEKGASLEPTDLTMMSNFLRGCRKVKLFIKDKEGYAPTLSAYGENICDLSYIEEEINRSIRGSVVDSNASKELKKIRRNIDICESRIKEKLDKFLRNSANKEYIQEFFVSQRDGKHTIAIKAAHKNKVQGTIVETSSKGTTVFMEPNVISKHTSELAVLKAEESVEEYKILATLTEMLFERIKDLKVNVDVISEYDMIWAKAKYSKVINGIKPKLNDYGYIKIIKGKYPLIKDSIPLDFEIGKDYRGLIITGPNAGGKTIVLKTIGLLTLAIQSGFHIEAEEGTEFSVFKKLFVDIGDNQSVENALSTFSSHVKNLAEIIKESTKSTLLLFDEIGSGTEPNEGSALAIAILEELYHKGSITISTTHYGEIKNFSKEHPDFENAAMEFEKETLEPLYKLSIGKVGDSNALYISKKMGLYDSIIDRAKKYMDTKSYNYNLIEDSKIIKNKELQAEEDFYEYSVGDKVILLENNESAIVYKERDRLNNVTILYNKEFIDVNYKRIKLELKASELYPEEYDLNQLFISHKERKLEKDIKRGSKKALKRIKKETLKRSK</sequence>
<dbReference type="NCBIfam" id="TIGR01069">
    <property type="entry name" value="mutS2"/>
    <property type="match status" value="1"/>
</dbReference>
<dbReference type="InterPro" id="IPR036187">
    <property type="entry name" value="DNA_mismatch_repair_MutS_sf"/>
</dbReference>
<evidence type="ECO:0000256" key="6">
    <source>
        <dbReference type="ARBA" id="ARBA00022884"/>
    </source>
</evidence>
<organism evidence="9 10">
    <name type="scientific">Clostridium botulinum</name>
    <dbReference type="NCBI Taxonomy" id="1491"/>
    <lineage>
        <taxon>Bacteria</taxon>
        <taxon>Bacillati</taxon>
        <taxon>Bacillota</taxon>
        <taxon>Clostridia</taxon>
        <taxon>Eubacteriales</taxon>
        <taxon>Clostridiaceae</taxon>
        <taxon>Clostridium</taxon>
    </lineage>
</organism>
<evidence type="ECO:0000259" key="8">
    <source>
        <dbReference type="PROSITE" id="PS00486"/>
    </source>
</evidence>
<keyword evidence="3" id="KW-0547">Nucleotide-binding</keyword>
<dbReference type="AlphaFoldDB" id="A0A6B4FV68"/>
<keyword evidence="7" id="KW-0238">DNA-binding</keyword>
<keyword evidence="6" id="KW-0694">RNA-binding</keyword>
<evidence type="ECO:0000313" key="10">
    <source>
        <dbReference type="Proteomes" id="UP000478995"/>
    </source>
</evidence>
<dbReference type="EMBL" id="SWOY01000003">
    <property type="protein sequence ID" value="NFG17364.1"/>
    <property type="molecule type" value="Genomic_DNA"/>
</dbReference>
<dbReference type="PROSITE" id="PS00486">
    <property type="entry name" value="DNA_MISMATCH_REPAIR_2"/>
    <property type="match status" value="1"/>
</dbReference>
<gene>
    <name evidence="9" type="ORF">FC794_11255</name>
</gene>
<keyword evidence="1" id="KW-0540">Nuclease</keyword>
<dbReference type="InterPro" id="IPR007696">
    <property type="entry name" value="DNA_mismatch_repair_MutS_core"/>
</dbReference>
<keyword evidence="9" id="KW-0255">Endonuclease</keyword>
<dbReference type="SMART" id="SM00534">
    <property type="entry name" value="MUTSac"/>
    <property type="match status" value="1"/>
</dbReference>